<proteinExistence type="predicted"/>
<accession>A0ACB6FV90</accession>
<organism evidence="1 2">
    <name type="scientific">Alternaria gaisen</name>
    <dbReference type="NCBI Taxonomy" id="167740"/>
    <lineage>
        <taxon>Eukaryota</taxon>
        <taxon>Fungi</taxon>
        <taxon>Dikarya</taxon>
        <taxon>Ascomycota</taxon>
        <taxon>Pezizomycotina</taxon>
        <taxon>Dothideomycetes</taxon>
        <taxon>Pleosporomycetidae</taxon>
        <taxon>Pleosporales</taxon>
        <taxon>Pleosporineae</taxon>
        <taxon>Pleosporaceae</taxon>
        <taxon>Alternaria</taxon>
        <taxon>Alternaria sect. Alternaria</taxon>
    </lineage>
</organism>
<evidence type="ECO:0000313" key="1">
    <source>
        <dbReference type="EMBL" id="KAB2108319.1"/>
    </source>
</evidence>
<dbReference type="EMBL" id="PDWZ02000002">
    <property type="protein sequence ID" value="KAB2108319.1"/>
    <property type="molecule type" value="Genomic_DNA"/>
</dbReference>
<keyword evidence="2" id="KW-1185">Reference proteome</keyword>
<reference evidence="1 2" key="1">
    <citation type="journal article" date="2019" name="bioRxiv">
        <title>Genomics, evolutionary history and diagnostics of the Alternaria alternata species group including apple and Asian pear pathotypes.</title>
        <authorList>
            <person name="Armitage A.D."/>
            <person name="Cockerton H.M."/>
            <person name="Sreenivasaprasad S."/>
            <person name="Woodhall J.W."/>
            <person name="Lane C.R."/>
            <person name="Harrison R.J."/>
            <person name="Clarkson J.P."/>
        </authorList>
    </citation>
    <scope>NUCLEOTIDE SEQUENCE [LARGE SCALE GENOMIC DNA]</scope>
    <source>
        <strain evidence="1 2">FERA 650</strain>
    </source>
</reference>
<dbReference type="Proteomes" id="UP000293547">
    <property type="component" value="Unassembled WGS sequence"/>
</dbReference>
<comment type="caution">
    <text evidence="1">The sequence shown here is derived from an EMBL/GenBank/DDBJ whole genome shotgun (WGS) entry which is preliminary data.</text>
</comment>
<evidence type="ECO:0000313" key="2">
    <source>
        <dbReference type="Proteomes" id="UP000293547"/>
    </source>
</evidence>
<protein>
    <submittedName>
        <fullName evidence="1">Uncharacterized protein</fullName>
    </submittedName>
</protein>
<name>A0ACB6FV90_9PLEO</name>
<sequence>MIPENTLPSDTELPQGPGLAPYWKRDRDRQSTTVPFFVVGISELERDIRCMNSTILDDLEGLSTIPRLYQTLFYRTREFATTVCKLVDVEPASWAHAACLLVDWSVNVLRHKEVRLERFLHSQRESLYWILDDALLRICVDQWDPPQSTTPSSHSTPSHKSKSPSSSSSSSSTPQAVPWDIATTPILLALSRARGLMPLWHALDLEERERWELNCLDPQGRYFDAGWFRRSTKFLHQSTRIHEVWRTLRRWGDGQLPAELANAIMEDVAKFEGLPMCDLRTQYFTKKAVNQGAVSYSREEMDC</sequence>
<gene>
    <name evidence="1" type="ORF">AG0111_0g2737</name>
</gene>